<name>A0A3Q0JNT2_DIACI</name>
<evidence type="ECO:0000313" key="3">
    <source>
        <dbReference type="RefSeq" id="XP_026688893.1"/>
    </source>
</evidence>
<dbReference type="KEGG" id="dci:113473488"/>
<dbReference type="PANTHER" id="PTHR33327">
    <property type="entry name" value="ENDONUCLEASE"/>
    <property type="match status" value="1"/>
</dbReference>
<evidence type="ECO:0000259" key="1">
    <source>
        <dbReference type="Pfam" id="PF23055"/>
    </source>
</evidence>
<accession>A0A3Q0JNT2</accession>
<dbReference type="PaxDb" id="121845-A0A3Q0JNT2"/>
<sequence length="167" mass="18684">MALAIPKFLKMDPVTYFVIVESQFSVCNIMSDEQRFTQLTARLEADVLEEVSDVIRKPETRTYASLKAALIKRFSQSDEERLSKLLEHTEAGDRSPGQLLREIQNLAGSDVPENIVRGLWMKKLPTMSQQMLQALSTSLSLSQQAEVADKMHTVSSSSVSHVSIVDN</sequence>
<dbReference type="RefSeq" id="XP_026688893.1">
    <property type="nucleotide sequence ID" value="XM_026833092.1"/>
</dbReference>
<dbReference type="PANTHER" id="PTHR33327:SF3">
    <property type="entry name" value="RNA-DIRECTED DNA POLYMERASE"/>
    <property type="match status" value="1"/>
</dbReference>
<dbReference type="AlphaFoldDB" id="A0A3Q0JNT2"/>
<evidence type="ECO:0000313" key="2">
    <source>
        <dbReference type="Proteomes" id="UP000079169"/>
    </source>
</evidence>
<reference evidence="3" key="1">
    <citation type="submission" date="2025-08" db="UniProtKB">
        <authorList>
            <consortium name="RefSeq"/>
        </authorList>
    </citation>
    <scope>IDENTIFICATION</scope>
</reference>
<keyword evidence="2" id="KW-1185">Reference proteome</keyword>
<proteinExistence type="predicted"/>
<dbReference type="Proteomes" id="UP000079169">
    <property type="component" value="Unplaced"/>
</dbReference>
<dbReference type="Pfam" id="PF23055">
    <property type="entry name" value="DUF7041"/>
    <property type="match status" value="1"/>
</dbReference>
<dbReference type="STRING" id="121845.A0A3Q0JNT2"/>
<feature type="non-terminal residue" evidence="3">
    <location>
        <position position="167"/>
    </location>
</feature>
<organism evidence="2 3">
    <name type="scientific">Diaphorina citri</name>
    <name type="common">Asian citrus psyllid</name>
    <dbReference type="NCBI Taxonomy" id="121845"/>
    <lineage>
        <taxon>Eukaryota</taxon>
        <taxon>Metazoa</taxon>
        <taxon>Ecdysozoa</taxon>
        <taxon>Arthropoda</taxon>
        <taxon>Hexapoda</taxon>
        <taxon>Insecta</taxon>
        <taxon>Pterygota</taxon>
        <taxon>Neoptera</taxon>
        <taxon>Paraneoptera</taxon>
        <taxon>Hemiptera</taxon>
        <taxon>Sternorrhyncha</taxon>
        <taxon>Psylloidea</taxon>
        <taxon>Psyllidae</taxon>
        <taxon>Diaphorininae</taxon>
        <taxon>Diaphorina</taxon>
    </lineage>
</organism>
<dbReference type="InterPro" id="IPR055469">
    <property type="entry name" value="DUF7041"/>
</dbReference>
<feature type="domain" description="DUF7041" evidence="1">
    <location>
        <begin position="5"/>
        <end position="87"/>
    </location>
</feature>
<protein>
    <submittedName>
        <fullName evidence="3">Uncharacterized protein LOC113473488</fullName>
    </submittedName>
</protein>
<dbReference type="GeneID" id="113473488"/>
<gene>
    <name evidence="3" type="primary">LOC113473488</name>
</gene>